<protein>
    <submittedName>
        <fullName evidence="2">GNAT family N-acetyltransferase</fullName>
    </submittedName>
</protein>
<dbReference type="PANTHER" id="PTHR43415">
    <property type="entry name" value="SPERMIDINE N(1)-ACETYLTRANSFERASE"/>
    <property type="match status" value="1"/>
</dbReference>
<dbReference type="PROSITE" id="PS51186">
    <property type="entry name" value="GNAT"/>
    <property type="match status" value="1"/>
</dbReference>
<dbReference type="InterPro" id="IPR016181">
    <property type="entry name" value="Acyl_CoA_acyltransferase"/>
</dbReference>
<dbReference type="InterPro" id="IPR000182">
    <property type="entry name" value="GNAT_dom"/>
</dbReference>
<dbReference type="Gene3D" id="3.40.630.30">
    <property type="match status" value="1"/>
</dbReference>
<feature type="domain" description="N-acetyltransferase" evidence="1">
    <location>
        <begin position="14"/>
        <end position="176"/>
    </location>
</feature>
<evidence type="ECO:0000259" key="1">
    <source>
        <dbReference type="PROSITE" id="PS51186"/>
    </source>
</evidence>
<dbReference type="AlphaFoldDB" id="A0A4U0YMG1"/>
<dbReference type="CDD" id="cd04301">
    <property type="entry name" value="NAT_SF"/>
    <property type="match status" value="1"/>
</dbReference>
<proteinExistence type="predicted"/>
<comment type="caution">
    <text evidence="2">The sequence shown here is derived from an EMBL/GenBank/DDBJ whole genome shotgun (WGS) entry which is preliminary data.</text>
</comment>
<dbReference type="GO" id="GO:0016747">
    <property type="term" value="F:acyltransferase activity, transferring groups other than amino-acyl groups"/>
    <property type="evidence" value="ECO:0007669"/>
    <property type="project" value="InterPro"/>
</dbReference>
<dbReference type="EMBL" id="SWAV01000004">
    <property type="protein sequence ID" value="TKA90994.1"/>
    <property type="molecule type" value="Genomic_DNA"/>
</dbReference>
<name>A0A4U0YMG1_9GAMM</name>
<accession>A0A4U0YMG1</accession>
<evidence type="ECO:0000313" key="3">
    <source>
        <dbReference type="Proteomes" id="UP000305198"/>
    </source>
</evidence>
<dbReference type="Proteomes" id="UP000305198">
    <property type="component" value="Unassembled WGS sequence"/>
</dbReference>
<gene>
    <name evidence="2" type="ORF">FA869_13215</name>
</gene>
<dbReference type="SUPFAM" id="SSF55729">
    <property type="entry name" value="Acyl-CoA N-acyltransferases (Nat)"/>
    <property type="match status" value="1"/>
</dbReference>
<reference evidence="2 3" key="1">
    <citation type="submission" date="2019-04" db="EMBL/GenBank/DDBJ databases">
        <title>Crypto-aerobic microbial life in anoxic (sulfidic) marine sediments.</title>
        <authorList>
            <person name="Bhattacharya S."/>
            <person name="Roy C."/>
            <person name="Mondal N."/>
            <person name="Sarkar J."/>
            <person name="Mandal S."/>
            <person name="Rameez M.J."/>
            <person name="Ghosh W."/>
        </authorList>
    </citation>
    <scope>NUCLEOTIDE SEQUENCE [LARGE SCALE GENOMIC DNA]</scope>
    <source>
        <strain evidence="2 3">SBBB</strain>
    </source>
</reference>
<sequence>MQLSREKTTGELNLSIRLVRVNSSHAQARFEALSDVRVSKWVFIDLPVSEAKTKQWCETVGERSSRIDFCFEVEGKAAGFAGLVNINQTSGTCELYIFLHPSFFSQGLGSKFLYYLLAYGKLELNLRKISLFVTGDNDKAISFYERNGFTTEGVLRRHSWFRGEYRDRIIMSIFTDALSTDAEPFYQENL</sequence>
<dbReference type="PANTHER" id="PTHR43415:SF3">
    <property type="entry name" value="GNAT-FAMILY ACETYLTRANSFERASE"/>
    <property type="match status" value="1"/>
</dbReference>
<dbReference type="Pfam" id="PF00583">
    <property type="entry name" value="Acetyltransf_1"/>
    <property type="match status" value="1"/>
</dbReference>
<keyword evidence="2" id="KW-0808">Transferase</keyword>
<organism evidence="2 3">
    <name type="scientific">Halopseudomonas bauzanensis</name>
    <dbReference type="NCBI Taxonomy" id="653930"/>
    <lineage>
        <taxon>Bacteria</taxon>
        <taxon>Pseudomonadati</taxon>
        <taxon>Pseudomonadota</taxon>
        <taxon>Gammaproteobacteria</taxon>
        <taxon>Pseudomonadales</taxon>
        <taxon>Pseudomonadaceae</taxon>
        <taxon>Halopseudomonas</taxon>
    </lineage>
</organism>
<evidence type="ECO:0000313" key="2">
    <source>
        <dbReference type="EMBL" id="TKA90994.1"/>
    </source>
</evidence>